<sequence length="134" mass="15323">MTLLGRLVDRLLLVDQRHAAQVLITIVDRLHALHPEPAHWRQTLAVKWRYAVTALVEALPDDDRRTLVEHLLRRDPYLVADALLACVTREQVVAPWILGLTEELPDTARGRLRSKLFEAARERSTRRFPVPVAG</sequence>
<reference evidence="1 2" key="1">
    <citation type="submission" date="2018-05" db="EMBL/GenBank/DDBJ databases">
        <title>Micromonospora atacamensis sp. nov., a novel actinobacteria isolated from high altitude Atacama Desert soil.</title>
        <authorList>
            <person name="Carro L."/>
            <person name="Golinska P."/>
            <person name="Klenk H.-P."/>
            <person name="Goodfellow M."/>
        </authorList>
    </citation>
    <scope>NUCLEOTIDE SEQUENCE [LARGE SCALE GENOMIC DNA]</scope>
    <source>
        <strain evidence="1 2">5R2A7</strain>
    </source>
</reference>
<dbReference type="Proteomes" id="UP000245410">
    <property type="component" value="Unassembled WGS sequence"/>
</dbReference>
<name>A0A317D5S6_9ACTN</name>
<evidence type="ECO:0000313" key="2">
    <source>
        <dbReference type="Proteomes" id="UP000245410"/>
    </source>
</evidence>
<evidence type="ECO:0000313" key="1">
    <source>
        <dbReference type="EMBL" id="PWR08986.1"/>
    </source>
</evidence>
<organism evidence="1 2">
    <name type="scientific">Micromonospora acroterricola</name>
    <dbReference type="NCBI Taxonomy" id="2202421"/>
    <lineage>
        <taxon>Bacteria</taxon>
        <taxon>Bacillati</taxon>
        <taxon>Actinomycetota</taxon>
        <taxon>Actinomycetes</taxon>
        <taxon>Micromonosporales</taxon>
        <taxon>Micromonosporaceae</taxon>
        <taxon>Micromonospora</taxon>
    </lineage>
</organism>
<dbReference type="AlphaFoldDB" id="A0A317D5S6"/>
<gene>
    <name evidence="1" type="ORF">DKT68_13420</name>
</gene>
<proteinExistence type="predicted"/>
<dbReference type="RefSeq" id="WP_109817746.1">
    <property type="nucleotide sequence ID" value="NZ_QGKR01000186.1"/>
</dbReference>
<comment type="caution">
    <text evidence="1">The sequence shown here is derived from an EMBL/GenBank/DDBJ whole genome shotgun (WGS) entry which is preliminary data.</text>
</comment>
<dbReference type="EMBL" id="QGKR01000186">
    <property type="protein sequence ID" value="PWR08986.1"/>
    <property type="molecule type" value="Genomic_DNA"/>
</dbReference>
<evidence type="ECO:0008006" key="3">
    <source>
        <dbReference type="Google" id="ProtNLM"/>
    </source>
</evidence>
<protein>
    <recommendedName>
        <fullName evidence="3">HEAT repeat-containing protein</fullName>
    </recommendedName>
</protein>
<accession>A0A317D5S6</accession>
<keyword evidence="2" id="KW-1185">Reference proteome</keyword>